<sequence length="335" mass="37659">MDENLLTLVQKNAQKQPAWLQKKRSLAVMLQKRFVLAEQQQKWLTQWQQPELMTTVEDSYLVHEGTDYVALPLLMAVEKYPELLQENLMEKAVRWQDSQLNAIHLALSDAGQFIYVPDNTTLKEPLKLNLTTKSCNPHNLIIVGAGAKVSIEEISNYKSEQPIYAATEILIGTGAAVDFYQSAHYQSSLVRQATHSYQARQSVLNLAATVPESKQGYSSFYSFLDGNDSHWNVQLAANVKKEQQQKVTTQVDGYGMNTSAQVAEWGWTSNNSQLDWGKLTTVDDEPLELHQDIVTGSAEKVTVNDQQSAGLKTAAAFFKQYLPQDSWLSSRMGLQ</sequence>
<reference evidence="3" key="1">
    <citation type="journal article" date="2021" name="PeerJ">
        <title>Extensive microbial diversity within the chicken gut microbiome revealed by metagenomics and culture.</title>
        <authorList>
            <person name="Gilroy R."/>
            <person name="Ravi A."/>
            <person name="Getino M."/>
            <person name="Pursley I."/>
            <person name="Horton D.L."/>
            <person name="Alikhan N.F."/>
            <person name="Baker D."/>
            <person name="Gharbi K."/>
            <person name="Hall N."/>
            <person name="Watson M."/>
            <person name="Adriaenssens E.M."/>
            <person name="Foster-Nyarko E."/>
            <person name="Jarju S."/>
            <person name="Secka A."/>
            <person name="Antonio M."/>
            <person name="Oren A."/>
            <person name="Chaudhuri R.R."/>
            <person name="La Ragione R."/>
            <person name="Hildebrand F."/>
            <person name="Pallen M.J."/>
        </authorList>
    </citation>
    <scope>NUCLEOTIDE SEQUENCE</scope>
    <source>
        <strain evidence="3">876</strain>
    </source>
</reference>
<organism evidence="3 4">
    <name type="scientific">Candidatus Limosilactobacillus merdavium</name>
    <dbReference type="NCBI Taxonomy" id="2838651"/>
    <lineage>
        <taxon>Bacteria</taxon>
        <taxon>Bacillati</taxon>
        <taxon>Bacillota</taxon>
        <taxon>Bacilli</taxon>
        <taxon>Lactobacillales</taxon>
        <taxon>Lactobacillaceae</taxon>
        <taxon>Limosilactobacillus</taxon>
    </lineage>
</organism>
<feature type="domain" description="SUF system FeS cluster assembly SufBD core" evidence="2">
    <location>
        <begin position="133"/>
        <end position="267"/>
    </location>
</feature>
<proteinExistence type="inferred from homology"/>
<dbReference type="PANTHER" id="PTHR30508:SF1">
    <property type="entry name" value="UPF0051 PROTEIN ABCI8, CHLOROPLASTIC-RELATED"/>
    <property type="match status" value="1"/>
</dbReference>
<comment type="similarity">
    <text evidence="1">Belongs to the iron-sulfur cluster assembly SufBD family.</text>
</comment>
<reference evidence="3" key="2">
    <citation type="submission" date="2021-04" db="EMBL/GenBank/DDBJ databases">
        <authorList>
            <person name="Gilroy R."/>
        </authorList>
    </citation>
    <scope>NUCLEOTIDE SEQUENCE</scope>
    <source>
        <strain evidence="3">876</strain>
    </source>
</reference>
<dbReference type="InterPro" id="IPR037284">
    <property type="entry name" value="SUF_FeS_clus_asmbl_SufBD_sf"/>
</dbReference>
<evidence type="ECO:0000259" key="2">
    <source>
        <dbReference type="Pfam" id="PF01458"/>
    </source>
</evidence>
<dbReference type="AlphaFoldDB" id="A0A9E2KUG9"/>
<dbReference type="Proteomes" id="UP000824180">
    <property type="component" value="Unassembled WGS sequence"/>
</dbReference>
<dbReference type="PANTHER" id="PTHR30508">
    <property type="entry name" value="FES CLUSTER ASSEMBLY PROTEIN SUF"/>
    <property type="match status" value="1"/>
</dbReference>
<protein>
    <submittedName>
        <fullName evidence="3">SufD family Fe-S cluster assembly protein</fullName>
    </submittedName>
</protein>
<dbReference type="GO" id="GO:0016226">
    <property type="term" value="P:iron-sulfur cluster assembly"/>
    <property type="evidence" value="ECO:0007669"/>
    <property type="project" value="InterPro"/>
</dbReference>
<evidence type="ECO:0000313" key="4">
    <source>
        <dbReference type="Proteomes" id="UP000824180"/>
    </source>
</evidence>
<gene>
    <name evidence="3" type="ORF">H9843_01520</name>
</gene>
<accession>A0A9E2KUG9</accession>
<dbReference type="EMBL" id="JAHLFK010000010">
    <property type="protein sequence ID" value="MBU3829574.1"/>
    <property type="molecule type" value="Genomic_DNA"/>
</dbReference>
<dbReference type="Pfam" id="PF01458">
    <property type="entry name" value="SUFBD_core"/>
    <property type="match status" value="1"/>
</dbReference>
<evidence type="ECO:0000256" key="1">
    <source>
        <dbReference type="ARBA" id="ARBA00043967"/>
    </source>
</evidence>
<evidence type="ECO:0000313" key="3">
    <source>
        <dbReference type="EMBL" id="MBU3829574.1"/>
    </source>
</evidence>
<dbReference type="InterPro" id="IPR000825">
    <property type="entry name" value="SUF_FeS_clus_asmbl_SufBD_core"/>
</dbReference>
<dbReference type="SUPFAM" id="SSF101960">
    <property type="entry name" value="Stabilizer of iron transporter SufD"/>
    <property type="match status" value="1"/>
</dbReference>
<comment type="caution">
    <text evidence="3">The sequence shown here is derived from an EMBL/GenBank/DDBJ whole genome shotgun (WGS) entry which is preliminary data.</text>
</comment>
<name>A0A9E2KUG9_9LACO</name>
<dbReference type="InterPro" id="IPR055346">
    <property type="entry name" value="Fe-S_cluster_assembly_SufBD"/>
</dbReference>